<dbReference type="AlphaFoldDB" id="A0A642C0C3"/>
<proteinExistence type="predicted"/>
<name>A0A642C0C3_BACOV</name>
<protein>
    <submittedName>
        <fullName evidence="1">Clindamycin resistance transfer factor btgA</fullName>
    </submittedName>
</protein>
<organism evidence="1">
    <name type="scientific">Bacteroides ovatus</name>
    <dbReference type="NCBI Taxonomy" id="28116"/>
    <lineage>
        <taxon>Bacteria</taxon>
        <taxon>Pseudomonadati</taxon>
        <taxon>Bacteroidota</taxon>
        <taxon>Bacteroidia</taxon>
        <taxon>Bacteroidales</taxon>
        <taxon>Bacteroidaceae</taxon>
        <taxon>Bacteroides</taxon>
    </lineage>
</organism>
<dbReference type="InterPro" id="IPR048012">
    <property type="entry name" value="BfmA-like_N"/>
</dbReference>
<dbReference type="EMBL" id="VWFQ01000073">
    <property type="protein sequence ID" value="KAA4632577.1"/>
    <property type="molecule type" value="Genomic_DNA"/>
</dbReference>
<comment type="caution">
    <text evidence="1">The sequence shown here is derived from an EMBL/GenBank/DDBJ whole genome shotgun (WGS) entry which is preliminary data.</text>
</comment>
<feature type="non-terminal residue" evidence="1">
    <location>
        <position position="49"/>
    </location>
</feature>
<accession>A0A642C0C3</accession>
<evidence type="ECO:0000313" key="1">
    <source>
        <dbReference type="EMBL" id="KAA4632577.1"/>
    </source>
</evidence>
<gene>
    <name evidence="1" type="ORF">F3B52_26575</name>
</gene>
<sequence length="49" mass="5651">MEKDSKTTVAVERTTFTKLDRLAKANNVSKMEFLTHAINYFEKYGINPV</sequence>
<reference evidence="1" key="1">
    <citation type="journal article" date="2019" name="Nat. Med.">
        <title>A library of human gut bacterial isolates paired with longitudinal multiomics data enables mechanistic microbiome research.</title>
        <authorList>
            <person name="Poyet M."/>
            <person name="Groussin M."/>
            <person name="Gibbons S.M."/>
            <person name="Avila-Pacheco J."/>
            <person name="Jiang X."/>
            <person name="Kearney S.M."/>
            <person name="Perrotta A.R."/>
            <person name="Berdy B."/>
            <person name="Zhao S."/>
            <person name="Lieberman T.D."/>
            <person name="Swanson P.K."/>
            <person name="Smith M."/>
            <person name="Roesemann S."/>
            <person name="Alexander J.E."/>
            <person name="Rich S.A."/>
            <person name="Livny J."/>
            <person name="Vlamakis H."/>
            <person name="Clish C."/>
            <person name="Bullock K."/>
            <person name="Deik A."/>
            <person name="Scott J."/>
            <person name="Pierce K.A."/>
            <person name="Xavier R.J."/>
            <person name="Alm E.J."/>
        </authorList>
    </citation>
    <scope>NUCLEOTIDE SEQUENCE</scope>
    <source>
        <strain evidence="1">BIOML-A16</strain>
    </source>
</reference>
<dbReference type="NCBIfam" id="NF041200">
    <property type="entry name" value="mob_BfmA_Nterm"/>
    <property type="match status" value="1"/>
</dbReference>